<dbReference type="SUPFAM" id="SSF51445">
    <property type="entry name" value="(Trans)glycosidases"/>
    <property type="match status" value="1"/>
</dbReference>
<dbReference type="GO" id="GO:0004135">
    <property type="term" value="F:amylo-alpha-1,6-glucosidase activity"/>
    <property type="evidence" value="ECO:0007669"/>
    <property type="project" value="InterPro"/>
</dbReference>
<dbReference type="CDD" id="cd02856">
    <property type="entry name" value="E_set_GDE_Isoamylase_N"/>
    <property type="match status" value="1"/>
</dbReference>
<dbReference type="InterPro" id="IPR017853">
    <property type="entry name" value="GH"/>
</dbReference>
<dbReference type="Gene3D" id="2.60.40.1180">
    <property type="entry name" value="Golgi alpha-mannosidase II"/>
    <property type="match status" value="1"/>
</dbReference>
<sequence length="688" mass="78991">MNYKISEGKTYPLGSRVEDGGVNFSLFSKHAERVELLLFDHPDSEPSHVIPLDPKLNKTYHYWHIFVHGIKDKQIYAYRVYGAFQPEKGHRFDGSKVLLDPYSKDVVNTEKFDRNLAKQYGVDNCCQALKSVVVDTRHYDWEGTTHPRIPFASTVIYEMHVGGFTRRENSGVNPKKRGTFAGLVEKIPYLKDLGITAVELLPIHQFDVKDVVKPELENYWGYSTISFFAPHRQYSHNQSLTGPVDEFRDMVKAFHKEGIEVILDVVFNHTAEGDDTGPTFCFKGLDNSIYYLLEDNQAKYKNFSGCGNTFKANQPVARNLIIDSLRYWVSEMHIDGFRFDLASILGRDHLGEPMLITSVLAEMESDPILAGTKLIAEAWDAAGLYQVGEFINHGDWFAEWNGPFRDDVRRFVRGDEKTVKLLAARILSSSDIYTKPDREPNRSIHFVTCHDGFTLADLVSYSKKNNYANGEDNRDGCSNNFSANYGVEGYTNDGHINRLRERQMKNFWVILLLAQGTPMITMGDEVGRSQHGNNNAYCQNNELSWFNWDDVERNKGLLRFVKGLIKLIQSLDVFQQERLLKTEENGGNPYLIWHGTQLYKPDWSDYSHSIAFTLHHPQKGEFLHVMFNAYWECLDFQIPQPPDGKKWFRIIDTSAPPNDDFYELKDAIEINGHTYLVHDRTSVVLIAK</sequence>
<evidence type="ECO:0000256" key="4">
    <source>
        <dbReference type="ARBA" id="ARBA00023295"/>
    </source>
</evidence>
<dbReference type="AlphaFoldDB" id="A0A844GZH1"/>
<protein>
    <submittedName>
        <fullName evidence="6">Glycogen debranching protein GlgX</fullName>
    </submittedName>
</protein>
<keyword evidence="3" id="KW-0809">Transit peptide</keyword>
<evidence type="ECO:0000256" key="2">
    <source>
        <dbReference type="ARBA" id="ARBA00022801"/>
    </source>
</evidence>
<dbReference type="InterPro" id="IPR011837">
    <property type="entry name" value="Glycogen_debranch_GlgX"/>
</dbReference>
<dbReference type="InterPro" id="IPR044505">
    <property type="entry name" value="GlgX_Isoamylase_N_E_set"/>
</dbReference>
<dbReference type="NCBIfam" id="TIGR02100">
    <property type="entry name" value="glgX_debranch"/>
    <property type="match status" value="1"/>
</dbReference>
<gene>
    <name evidence="6" type="primary">glgX</name>
    <name evidence="6" type="ORF">GGC33_15675</name>
</gene>
<evidence type="ECO:0000259" key="5">
    <source>
        <dbReference type="SMART" id="SM00642"/>
    </source>
</evidence>
<dbReference type="PANTHER" id="PTHR43002">
    <property type="entry name" value="GLYCOGEN DEBRANCHING ENZYME"/>
    <property type="match status" value="1"/>
</dbReference>
<dbReference type="InterPro" id="IPR048650">
    <property type="entry name" value="ISOA1-3-like_C"/>
</dbReference>
<dbReference type="Pfam" id="PF02922">
    <property type="entry name" value="CBM_48"/>
    <property type="match status" value="1"/>
</dbReference>
<dbReference type="SUPFAM" id="SSF51011">
    <property type="entry name" value="Glycosyl hydrolase domain"/>
    <property type="match status" value="1"/>
</dbReference>
<dbReference type="InterPro" id="IPR013780">
    <property type="entry name" value="Glyco_hydro_b"/>
</dbReference>
<evidence type="ECO:0000313" key="7">
    <source>
        <dbReference type="Proteomes" id="UP000437131"/>
    </source>
</evidence>
<comment type="similarity">
    <text evidence="1">Belongs to the glycosyl hydrolase 13 family.</text>
</comment>
<accession>A0A844GZH1</accession>
<evidence type="ECO:0000256" key="3">
    <source>
        <dbReference type="ARBA" id="ARBA00022946"/>
    </source>
</evidence>
<dbReference type="RefSeq" id="WP_099436298.1">
    <property type="nucleotide sequence ID" value="NZ_WMIA01000026.1"/>
</dbReference>
<dbReference type="Gene3D" id="3.20.20.80">
    <property type="entry name" value="Glycosidases"/>
    <property type="match status" value="1"/>
</dbReference>
<reference evidence="6 7" key="1">
    <citation type="submission" date="2019-11" db="EMBL/GenBank/DDBJ databases">
        <title>Isolation of a new High Light Tolerant Cyanobacteria.</title>
        <authorList>
            <person name="Dobson Z."/>
            <person name="Vaughn N."/>
            <person name="Vaughn M."/>
            <person name="Fromme P."/>
            <person name="Mazor Y."/>
        </authorList>
    </citation>
    <scope>NUCLEOTIDE SEQUENCE [LARGE SCALE GENOMIC DNA]</scope>
    <source>
        <strain evidence="6 7">0216</strain>
    </source>
</reference>
<dbReference type="SUPFAM" id="SSF81296">
    <property type="entry name" value="E set domains"/>
    <property type="match status" value="1"/>
</dbReference>
<name>A0A844GZH1_9CHRO</name>
<dbReference type="Pfam" id="PF00128">
    <property type="entry name" value="Alpha-amylase"/>
    <property type="match status" value="1"/>
</dbReference>
<dbReference type="Pfam" id="PF21156">
    <property type="entry name" value="ISOA1-3_C"/>
    <property type="match status" value="1"/>
</dbReference>
<dbReference type="GO" id="GO:0019156">
    <property type="term" value="F:isoamylase activity"/>
    <property type="evidence" value="ECO:0007669"/>
    <property type="project" value="UniProtKB-ARBA"/>
</dbReference>
<dbReference type="GO" id="GO:0005980">
    <property type="term" value="P:glycogen catabolic process"/>
    <property type="evidence" value="ECO:0007669"/>
    <property type="project" value="InterPro"/>
</dbReference>
<dbReference type="InterPro" id="IPR013783">
    <property type="entry name" value="Ig-like_fold"/>
</dbReference>
<evidence type="ECO:0000256" key="1">
    <source>
        <dbReference type="ARBA" id="ARBA00008061"/>
    </source>
</evidence>
<dbReference type="CDD" id="cd11326">
    <property type="entry name" value="AmyAc_Glg_debranch"/>
    <property type="match status" value="1"/>
</dbReference>
<dbReference type="SMART" id="SM00642">
    <property type="entry name" value="Aamy"/>
    <property type="match status" value="1"/>
</dbReference>
<organism evidence="6 7">
    <name type="scientific">Cyanobacterium aponinum 0216</name>
    <dbReference type="NCBI Taxonomy" id="2676140"/>
    <lineage>
        <taxon>Bacteria</taxon>
        <taxon>Bacillati</taxon>
        <taxon>Cyanobacteriota</taxon>
        <taxon>Cyanophyceae</taxon>
        <taxon>Oscillatoriophycideae</taxon>
        <taxon>Chroococcales</taxon>
        <taxon>Geminocystaceae</taxon>
        <taxon>Cyanobacterium</taxon>
    </lineage>
</organism>
<keyword evidence="2" id="KW-0378">Hydrolase</keyword>
<dbReference type="InterPro" id="IPR006047">
    <property type="entry name" value="GH13_cat_dom"/>
</dbReference>
<dbReference type="InterPro" id="IPR014756">
    <property type="entry name" value="Ig_E-set"/>
</dbReference>
<keyword evidence="4" id="KW-0326">Glycosidase</keyword>
<feature type="domain" description="Glycosyl hydrolase family 13 catalytic" evidence="5">
    <location>
        <begin position="158"/>
        <end position="568"/>
    </location>
</feature>
<dbReference type="Proteomes" id="UP000437131">
    <property type="component" value="Unassembled WGS sequence"/>
</dbReference>
<comment type="caution">
    <text evidence="6">The sequence shown here is derived from an EMBL/GenBank/DDBJ whole genome shotgun (WGS) entry which is preliminary data.</text>
</comment>
<dbReference type="EMBL" id="WMIA01000026">
    <property type="protein sequence ID" value="MTF40358.1"/>
    <property type="molecule type" value="Genomic_DNA"/>
</dbReference>
<evidence type="ECO:0000313" key="6">
    <source>
        <dbReference type="EMBL" id="MTF40358.1"/>
    </source>
</evidence>
<proteinExistence type="inferred from homology"/>
<dbReference type="InterPro" id="IPR004193">
    <property type="entry name" value="Glyco_hydro_13_N"/>
</dbReference>
<dbReference type="Gene3D" id="2.60.40.10">
    <property type="entry name" value="Immunoglobulins"/>
    <property type="match status" value="1"/>
</dbReference>